<sequence length="241" mass="27103">MKKIILACCLILLSTFQPVNAFSSDGGFDLQVSRPELKLKANFLGQEIDITEKAGVMKGDSVQSSLFINDRVRLSYADFSYEGQKQFFSKIKLNNDLTSQWNLTYGGIGYLMPIASPFGVDMHMIFDVKGYEIQSNMQAHLMENEVLNQEIFNLRGIAPTLGFGVTKNIQDKVQVYGEVMGLPLGDLGTYFDLDTGIKIKMNDIAMNLGYRSVHIESAYYSMKNFFDAKFQGPYFGLSYAF</sequence>
<keyword evidence="1" id="KW-0732">Signal</keyword>
<evidence type="ECO:0000313" key="3">
    <source>
        <dbReference type="Proteomes" id="UP001243623"/>
    </source>
</evidence>
<evidence type="ECO:0008006" key="4">
    <source>
        <dbReference type="Google" id="ProtNLM"/>
    </source>
</evidence>
<accession>A0A9Y2AIS3</accession>
<feature type="signal peptide" evidence="1">
    <location>
        <begin position="1"/>
        <end position="21"/>
    </location>
</feature>
<dbReference type="KEGG" id="sgbi:P3F81_09830"/>
<organism evidence="2 3">
    <name type="scientific">Selenobaculum gibii</name>
    <dbReference type="NCBI Taxonomy" id="3054208"/>
    <lineage>
        <taxon>Bacteria</taxon>
        <taxon>Bacillati</taxon>
        <taxon>Bacillota</taxon>
        <taxon>Negativicutes</taxon>
        <taxon>Selenomonadales</taxon>
        <taxon>Selenomonadaceae</taxon>
        <taxon>Selenobaculum</taxon>
    </lineage>
</organism>
<reference evidence="2" key="1">
    <citation type="submission" date="2023-03" db="EMBL/GenBank/DDBJ databases">
        <title>Selenobaculum gbiensis gen. nov. sp. nov., a new bacterium isolated from the gut microbiota of IBD patient.</title>
        <authorList>
            <person name="Yeo S."/>
            <person name="Park H."/>
            <person name="Huh C.S."/>
        </authorList>
    </citation>
    <scope>NUCLEOTIDE SEQUENCE</scope>
    <source>
        <strain evidence="2">ICN-92133</strain>
    </source>
</reference>
<name>A0A9Y2AIS3_9FIRM</name>
<keyword evidence="3" id="KW-1185">Reference proteome</keyword>
<gene>
    <name evidence="2" type="ORF">P3F81_09830</name>
</gene>
<dbReference type="Proteomes" id="UP001243623">
    <property type="component" value="Chromosome"/>
</dbReference>
<dbReference type="EMBL" id="CP120678">
    <property type="protein sequence ID" value="WIW70185.1"/>
    <property type="molecule type" value="Genomic_DNA"/>
</dbReference>
<proteinExistence type="predicted"/>
<dbReference type="RefSeq" id="WP_147669978.1">
    <property type="nucleotide sequence ID" value="NZ_CP120678.1"/>
</dbReference>
<feature type="chain" id="PRO_5040795034" description="Outer membrane protein beta-barrel domain-containing protein" evidence="1">
    <location>
        <begin position="22"/>
        <end position="241"/>
    </location>
</feature>
<evidence type="ECO:0000256" key="1">
    <source>
        <dbReference type="SAM" id="SignalP"/>
    </source>
</evidence>
<protein>
    <recommendedName>
        <fullName evidence="4">Outer membrane protein beta-barrel domain-containing protein</fullName>
    </recommendedName>
</protein>
<evidence type="ECO:0000313" key="2">
    <source>
        <dbReference type="EMBL" id="WIW70185.1"/>
    </source>
</evidence>
<dbReference type="AlphaFoldDB" id="A0A9Y2AIS3"/>